<evidence type="ECO:0000313" key="2">
    <source>
        <dbReference type="Proteomes" id="UP000831701"/>
    </source>
</evidence>
<comment type="caution">
    <text evidence="1">The sequence shown here is derived from an EMBL/GenBank/DDBJ whole genome shotgun (WGS) entry which is preliminary data.</text>
</comment>
<gene>
    <name evidence="1" type="ORF">L3Q82_011649</name>
</gene>
<protein>
    <submittedName>
        <fullName evidence="1">Uncharacterized protein</fullName>
    </submittedName>
</protein>
<feature type="non-terminal residue" evidence="1">
    <location>
        <position position="1"/>
    </location>
</feature>
<keyword evidence="2" id="KW-1185">Reference proteome</keyword>
<name>A0ACB8W5H2_9TELE</name>
<dbReference type="Proteomes" id="UP000831701">
    <property type="component" value="Chromosome 14"/>
</dbReference>
<reference evidence="1" key="1">
    <citation type="submission" date="2022-04" db="EMBL/GenBank/DDBJ databases">
        <title>Jade perch genome.</title>
        <authorList>
            <person name="Chao B."/>
        </authorList>
    </citation>
    <scope>NUCLEOTIDE SEQUENCE</scope>
    <source>
        <strain evidence="1">CB-2022</strain>
    </source>
</reference>
<proteinExistence type="predicted"/>
<accession>A0ACB8W5H2</accession>
<dbReference type="EMBL" id="CM041544">
    <property type="protein sequence ID" value="KAI3362976.1"/>
    <property type="molecule type" value="Genomic_DNA"/>
</dbReference>
<organism evidence="1 2">
    <name type="scientific">Scortum barcoo</name>
    <name type="common">barcoo grunter</name>
    <dbReference type="NCBI Taxonomy" id="214431"/>
    <lineage>
        <taxon>Eukaryota</taxon>
        <taxon>Metazoa</taxon>
        <taxon>Chordata</taxon>
        <taxon>Craniata</taxon>
        <taxon>Vertebrata</taxon>
        <taxon>Euteleostomi</taxon>
        <taxon>Actinopterygii</taxon>
        <taxon>Neopterygii</taxon>
        <taxon>Teleostei</taxon>
        <taxon>Neoteleostei</taxon>
        <taxon>Acanthomorphata</taxon>
        <taxon>Eupercaria</taxon>
        <taxon>Centrarchiformes</taxon>
        <taxon>Terapontoidei</taxon>
        <taxon>Terapontidae</taxon>
        <taxon>Scortum</taxon>
    </lineage>
</organism>
<evidence type="ECO:0000313" key="1">
    <source>
        <dbReference type="EMBL" id="KAI3362976.1"/>
    </source>
</evidence>
<sequence>TCESMDLVDVGAAASTGDRKRHVNKKNRDWHKRLDLRKTAVQTPAMQSQDKHRPKKIAEEWERGAAWPSSKKPPRGAQRSQRRTHDSGNTLRFMCSQCRDNLEYVPKDLVRHFGEKHRGSPPVFPCHTCTFTTHEFSYLQVHLLSHKDTFSSCSICNDNVQRTWPEFSAHLTMCHCKNDKYSCEMCQTFSTSDVRVFLEHTYVHNLGLEGASDDLSPHAKDGDKFGPKTTAQTLRCQHCGYEASQKWLLAKHVKAVHVCQNGTQRKKKKKKEEEVHSIAMKPNDPIPKIKPRLTRSAVREMCWLTQDCLSLPGREFLDKYCHLSDPQTTLEETQQFLMKSVAGETGDQKWTKALKTVLSNVPQDINLHSKSENGITSNASDLTVLTVKNKITVAQNGAAYAKRLQMMTSSDKETLSPESAPDDARCVADQNGCQSNLNDHTPCPQTEAKLYNDASVPVQHEPSECSQMQENRENRQLKRDQEMEENGRKHEEPVHEDEVDISSELRLTNKSEKQTSAQKVIPKNKRQNRRRKKARCKKLGKRSLGLALKLVLKKNPVKEKQWVSQSSLASGGGNPHAASEGMVGILQNKLLTEAQQKKWTKASKTNLGKPSEAITSIPQSNPGQEVTSSCAVKAVGSKNTDRSTSMVLNGLPSMHQEMQDDAEKSLQFLKTDADDRSSTVKMSQANWRAAALTEVGVSPMNVQLQTSGSDSHVSGDELSAATDAVTPHHSCTKSSSVSHPVITPQGKITDKDLSLARSSEQSKQSVEEMRDGEVPADSRSDLLSNTTFPAGKAMQQEPSPACGQQRQLVLKNLERTLKLVAINPSQLVKRPVGDQPVVVLNHPDADIPEVARIMEVINRYRGEVQKVILSRRTVKALSAMNGEAPETNELTDAQPDTVGHGKNSVQERFLLKLTLRRLSRKKYEVVGAVSPSRDDAKKFRCWFCGRAFASQEPWKAHRQRHLMEWKRPNCENS</sequence>